<protein>
    <submittedName>
        <fullName evidence="1">Uncharacterized protein</fullName>
    </submittedName>
</protein>
<sequence length="127" mass="14590">MDVAVHIETLIPAIYRLHIRDRRRSINVKLGTRMKCFRTWLIISDSVNFRIDNGGEFRHYSFYGRRYIPGGRYAVVTYKQTGSYMAIPVKSSLNFAHSKIRAQLVVGAILRNLIGVPALLNGRNYCD</sequence>
<dbReference type="Proteomes" id="UP000052268">
    <property type="component" value="Unassembled WGS sequence"/>
</dbReference>
<name>A0A0J7XRE6_9SPHN</name>
<dbReference type="EMBL" id="JACU01000007">
    <property type="protein sequence ID" value="KMS53618.1"/>
    <property type="molecule type" value="Genomic_DNA"/>
</dbReference>
<gene>
    <name evidence="1" type="ORF">V474_22845</name>
</gene>
<evidence type="ECO:0000313" key="1">
    <source>
        <dbReference type="EMBL" id="KMS53618.1"/>
    </source>
</evidence>
<organism evidence="1 2">
    <name type="scientific">Novosphingobium barchaimii LL02</name>
    <dbReference type="NCBI Taxonomy" id="1114963"/>
    <lineage>
        <taxon>Bacteria</taxon>
        <taxon>Pseudomonadati</taxon>
        <taxon>Pseudomonadota</taxon>
        <taxon>Alphaproteobacteria</taxon>
        <taxon>Sphingomonadales</taxon>
        <taxon>Sphingomonadaceae</taxon>
        <taxon>Novosphingobium</taxon>
    </lineage>
</organism>
<dbReference type="PATRIC" id="fig|1114963.3.peg.3408"/>
<reference evidence="1 2" key="1">
    <citation type="journal article" date="2015" name="G3 (Bethesda)">
        <title>Insights into Ongoing Evolution of the Hexachlorocyclohexane Catabolic Pathway from Comparative Genomics of Ten Sphingomonadaceae Strains.</title>
        <authorList>
            <person name="Pearce S.L."/>
            <person name="Oakeshott J.G."/>
            <person name="Pandey G."/>
        </authorList>
    </citation>
    <scope>NUCLEOTIDE SEQUENCE [LARGE SCALE GENOMIC DNA]</scope>
    <source>
        <strain evidence="1 2">LL02</strain>
    </source>
</reference>
<comment type="caution">
    <text evidence="1">The sequence shown here is derived from an EMBL/GenBank/DDBJ whole genome shotgun (WGS) entry which is preliminary data.</text>
</comment>
<evidence type="ECO:0000313" key="2">
    <source>
        <dbReference type="Proteomes" id="UP000052268"/>
    </source>
</evidence>
<proteinExistence type="predicted"/>
<dbReference type="AlphaFoldDB" id="A0A0J7XRE6"/>
<keyword evidence="2" id="KW-1185">Reference proteome</keyword>
<accession>A0A0J7XRE6</accession>